<sequence>MKLKQIYYGWLIELTPLPTGYLFNCWMPGEKTGFSDRQIYPTFVQALMAGKRRADLETVSLSLIHFLNQSYKLCNLSLPEYQALEKSVFDFVKQASRTDMDMPDTSTLKQANQILCFYKNTTSQIQIARISNFSNNKFEQVVFPGEQVLFEASPEAELEIHMGDTTGTVLANKILCSNLKVL</sequence>
<gene>
    <name evidence="1" type="ORF">PCC6912_63350</name>
</gene>
<keyword evidence="2" id="KW-1185">Reference proteome</keyword>
<comment type="caution">
    <text evidence="1">The sequence shown here is derived from an EMBL/GenBank/DDBJ whole genome shotgun (WGS) entry which is preliminary data.</text>
</comment>
<evidence type="ECO:0000313" key="1">
    <source>
        <dbReference type="EMBL" id="RUR72357.1"/>
    </source>
</evidence>
<name>A0A433MWI9_CHLFR</name>
<organism evidence="1 2">
    <name type="scientific">Chlorogloeopsis fritschii PCC 6912</name>
    <dbReference type="NCBI Taxonomy" id="211165"/>
    <lineage>
        <taxon>Bacteria</taxon>
        <taxon>Bacillati</taxon>
        <taxon>Cyanobacteriota</taxon>
        <taxon>Cyanophyceae</taxon>
        <taxon>Nostocales</taxon>
        <taxon>Chlorogloeopsidaceae</taxon>
        <taxon>Chlorogloeopsis</taxon>
    </lineage>
</organism>
<reference evidence="1 2" key="1">
    <citation type="journal article" date="2019" name="Genome Biol. Evol.">
        <title>Day and night: Metabolic profiles and evolutionary relationships of six axenic non-marine cyanobacteria.</title>
        <authorList>
            <person name="Will S.E."/>
            <person name="Henke P."/>
            <person name="Boedeker C."/>
            <person name="Huang S."/>
            <person name="Brinkmann H."/>
            <person name="Rohde M."/>
            <person name="Jarek M."/>
            <person name="Friedl T."/>
            <person name="Seufert S."/>
            <person name="Schumacher M."/>
            <person name="Overmann J."/>
            <person name="Neumann-Schaal M."/>
            <person name="Petersen J."/>
        </authorList>
    </citation>
    <scope>NUCLEOTIDE SEQUENCE [LARGE SCALE GENOMIC DNA]</scope>
    <source>
        <strain evidence="1 2">PCC 6912</strain>
    </source>
</reference>
<protein>
    <submittedName>
        <fullName evidence="1">Uncharacterized protein</fullName>
    </submittedName>
</protein>
<evidence type="ECO:0000313" key="2">
    <source>
        <dbReference type="Proteomes" id="UP000268857"/>
    </source>
</evidence>
<dbReference type="OrthoDB" id="582583at2"/>
<dbReference type="AlphaFoldDB" id="A0A433MWI9"/>
<dbReference type="InterPro" id="IPR014964">
    <property type="entry name" value="DUF1830"/>
</dbReference>
<dbReference type="STRING" id="211165.GCA_000317285_05412"/>
<accession>A0A433MWI9</accession>
<proteinExistence type="predicted"/>
<dbReference type="Pfam" id="PF08865">
    <property type="entry name" value="DUF1830"/>
    <property type="match status" value="1"/>
</dbReference>
<dbReference type="Proteomes" id="UP000268857">
    <property type="component" value="Unassembled WGS sequence"/>
</dbReference>
<dbReference type="RefSeq" id="WP_016878357.1">
    <property type="nucleotide sequence ID" value="NZ_AJLN01000119.1"/>
</dbReference>
<dbReference type="EMBL" id="RSCJ01000050">
    <property type="protein sequence ID" value="RUR72357.1"/>
    <property type="molecule type" value="Genomic_DNA"/>
</dbReference>